<dbReference type="EC" id="2.6.1.9" evidence="6"/>
<dbReference type="GO" id="GO:0004400">
    <property type="term" value="F:histidinol-phosphate transaminase activity"/>
    <property type="evidence" value="ECO:0007669"/>
    <property type="project" value="UniProtKB-UniRule"/>
</dbReference>
<dbReference type="NCBIfam" id="TIGR01141">
    <property type="entry name" value="hisC"/>
    <property type="match status" value="1"/>
</dbReference>
<evidence type="ECO:0000256" key="4">
    <source>
        <dbReference type="ARBA" id="ARBA00022679"/>
    </source>
</evidence>
<dbReference type="Proteomes" id="UP000019426">
    <property type="component" value="Chromosome M2/40_rep1"/>
</dbReference>
<feature type="modified residue" description="N6-(pyridoxal phosphate)lysine" evidence="6">
    <location>
        <position position="210"/>
    </location>
</feature>
<evidence type="ECO:0000313" key="9">
    <source>
        <dbReference type="Proteomes" id="UP000019426"/>
    </source>
</evidence>
<dbReference type="KEGG" id="clt:CM240_1823"/>
<reference evidence="8 9" key="1">
    <citation type="submission" date="2013-11" db="EMBL/GenBank/DDBJ databases">
        <title>Complete genome sequence of Clostridum sp. M2/40.</title>
        <authorList>
            <person name="Wibberg D."/>
            <person name="Puehler A."/>
            <person name="Schlueter A."/>
        </authorList>
    </citation>
    <scope>NUCLEOTIDE SEQUENCE [LARGE SCALE GENOMIC DNA]</scope>
    <source>
        <strain evidence="9">M2/40</strain>
    </source>
</reference>
<feature type="domain" description="Aminotransferase class I/classII large" evidence="7">
    <location>
        <begin position="25"/>
        <end position="345"/>
    </location>
</feature>
<dbReference type="OrthoDB" id="9813612at2"/>
<protein>
    <recommendedName>
        <fullName evidence="6">Histidinol-phosphate aminotransferase</fullName>
        <ecNumber evidence="6">2.6.1.9</ecNumber>
    </recommendedName>
    <alternativeName>
        <fullName evidence="6">Imidazole acetol-phosphate transaminase</fullName>
    </alternativeName>
</protein>
<keyword evidence="3 6" id="KW-0032">Aminotransferase</keyword>
<dbReference type="InterPro" id="IPR004839">
    <property type="entry name" value="Aminotransferase_I/II_large"/>
</dbReference>
<dbReference type="GO" id="GO:0000105">
    <property type="term" value="P:L-histidine biosynthetic process"/>
    <property type="evidence" value="ECO:0007669"/>
    <property type="project" value="UniProtKB-UniRule"/>
</dbReference>
<dbReference type="GO" id="GO:0030170">
    <property type="term" value="F:pyridoxal phosphate binding"/>
    <property type="evidence" value="ECO:0007669"/>
    <property type="project" value="InterPro"/>
</dbReference>
<keyword evidence="5 6" id="KW-0663">Pyridoxal phosphate</keyword>
<comment type="cofactor">
    <cofactor evidence="1 6">
        <name>pyridoxal 5'-phosphate</name>
        <dbReference type="ChEBI" id="CHEBI:597326"/>
    </cofactor>
</comment>
<dbReference type="UniPathway" id="UPA00031">
    <property type="reaction ID" value="UER00012"/>
</dbReference>
<comment type="catalytic activity">
    <reaction evidence="6">
        <text>L-histidinol phosphate + 2-oxoglutarate = 3-(imidazol-4-yl)-2-oxopropyl phosphate + L-glutamate</text>
        <dbReference type="Rhea" id="RHEA:23744"/>
        <dbReference type="ChEBI" id="CHEBI:16810"/>
        <dbReference type="ChEBI" id="CHEBI:29985"/>
        <dbReference type="ChEBI" id="CHEBI:57766"/>
        <dbReference type="ChEBI" id="CHEBI:57980"/>
        <dbReference type="EC" id="2.6.1.9"/>
    </reaction>
</comment>
<dbReference type="PANTHER" id="PTHR43643">
    <property type="entry name" value="HISTIDINOL-PHOSPHATE AMINOTRANSFERASE 2"/>
    <property type="match status" value="1"/>
</dbReference>
<dbReference type="Gene3D" id="3.90.1150.10">
    <property type="entry name" value="Aspartate Aminotransferase, domain 1"/>
    <property type="match status" value="1"/>
</dbReference>
<dbReference type="RefSeq" id="WP_044038543.1">
    <property type="nucleotide sequence ID" value="NZ_HG917868.1"/>
</dbReference>
<keyword evidence="6" id="KW-0028">Amino-acid biosynthesis</keyword>
<evidence type="ECO:0000256" key="2">
    <source>
        <dbReference type="ARBA" id="ARBA00011738"/>
    </source>
</evidence>
<dbReference type="InterPro" id="IPR015422">
    <property type="entry name" value="PyrdxlP-dep_Trfase_small"/>
</dbReference>
<evidence type="ECO:0000256" key="6">
    <source>
        <dbReference type="HAMAP-Rule" id="MF_01023"/>
    </source>
</evidence>
<evidence type="ECO:0000259" key="7">
    <source>
        <dbReference type="Pfam" id="PF00155"/>
    </source>
</evidence>
<dbReference type="InterPro" id="IPR050106">
    <property type="entry name" value="HistidinolP_aminotransfase"/>
</dbReference>
<dbReference type="CDD" id="cd00609">
    <property type="entry name" value="AAT_like"/>
    <property type="match status" value="1"/>
</dbReference>
<comment type="subunit">
    <text evidence="2 6">Homodimer.</text>
</comment>
<keyword evidence="4 6" id="KW-0808">Transferase</keyword>
<dbReference type="STRING" id="1216932.CM240_1823"/>
<dbReference type="eggNOG" id="COG0079">
    <property type="taxonomic scope" value="Bacteria"/>
</dbReference>
<sequence>MSKFLIDRFSNLEPYVPGEQPKEKKYIKLNTNEAPYPPSPNVVDAIDKVVVAGLNLYCDPDTTKLTKIIADFYDVDFNEVFIGNGSDEVLALIMMAFVDEKTKVCFPDITYGFYRVFSKSFDLDAKEVPLKDDFTIDINDYINCGRNIIIANPNAPTGLVLTHEEIEKILISNQDRVVVIDEAYVDFGSKSCIELLDKHPNLIVVQTFSKSRNLAGARIGFAIASKEIIEDLNKMKFSITPYNINTMSQIAGVESVKDNDYFEKCNNKVIATRERTKKELRKLGFRVTDSKTNFIFVTHDSISGKEYYSELRKHGILTRHFNDKRINEYVRISIGTDEEMDKVIEVTKKILYEAVNYNFVVGK</sequence>
<keyword evidence="6" id="KW-0368">Histidine biosynthesis</keyword>
<dbReference type="HAMAP" id="MF_01023">
    <property type="entry name" value="HisC_aminotrans_2"/>
    <property type="match status" value="1"/>
</dbReference>
<dbReference type="AlphaFoldDB" id="W6RWC8"/>
<dbReference type="PATRIC" id="fig|1216932.3.peg.1819"/>
<dbReference type="HOGENOM" id="CLU_017584_3_0_9"/>
<evidence type="ECO:0000256" key="5">
    <source>
        <dbReference type="ARBA" id="ARBA00022898"/>
    </source>
</evidence>
<comment type="similarity">
    <text evidence="6">Belongs to the class-II pyridoxal-phosphate-dependent aminotransferase family. Histidinol-phosphate aminotransferase subfamily.</text>
</comment>
<dbReference type="SUPFAM" id="SSF53383">
    <property type="entry name" value="PLP-dependent transferases"/>
    <property type="match status" value="1"/>
</dbReference>
<organism evidence="8 9">
    <name type="scientific">Clostridium bornimense</name>
    <dbReference type="NCBI Taxonomy" id="1216932"/>
    <lineage>
        <taxon>Bacteria</taxon>
        <taxon>Bacillati</taxon>
        <taxon>Bacillota</taxon>
        <taxon>Clostridia</taxon>
        <taxon>Eubacteriales</taxon>
        <taxon>Clostridiaceae</taxon>
        <taxon>Clostridium</taxon>
    </lineage>
</organism>
<evidence type="ECO:0000256" key="3">
    <source>
        <dbReference type="ARBA" id="ARBA00022576"/>
    </source>
</evidence>
<dbReference type="InterPro" id="IPR005861">
    <property type="entry name" value="HisP_aminotrans"/>
</dbReference>
<evidence type="ECO:0000313" key="8">
    <source>
        <dbReference type="EMBL" id="CDM68981.1"/>
    </source>
</evidence>
<evidence type="ECO:0000256" key="1">
    <source>
        <dbReference type="ARBA" id="ARBA00001933"/>
    </source>
</evidence>
<dbReference type="InterPro" id="IPR015424">
    <property type="entry name" value="PyrdxlP-dep_Trfase"/>
</dbReference>
<comment type="pathway">
    <text evidence="6">Amino-acid biosynthesis; L-histidine biosynthesis; L-histidine from 5-phospho-alpha-D-ribose 1-diphosphate: step 7/9.</text>
</comment>
<accession>W6RWC8</accession>
<dbReference type="PANTHER" id="PTHR43643:SF3">
    <property type="entry name" value="HISTIDINOL-PHOSPHATE AMINOTRANSFERASE"/>
    <property type="match status" value="1"/>
</dbReference>
<dbReference type="Pfam" id="PF00155">
    <property type="entry name" value="Aminotran_1_2"/>
    <property type="match status" value="1"/>
</dbReference>
<dbReference type="EMBL" id="HG917868">
    <property type="protein sequence ID" value="CDM68981.1"/>
    <property type="molecule type" value="Genomic_DNA"/>
</dbReference>
<name>W6RWC8_9CLOT</name>
<dbReference type="Gene3D" id="3.40.640.10">
    <property type="entry name" value="Type I PLP-dependent aspartate aminotransferase-like (Major domain)"/>
    <property type="match status" value="1"/>
</dbReference>
<dbReference type="InterPro" id="IPR015421">
    <property type="entry name" value="PyrdxlP-dep_Trfase_major"/>
</dbReference>
<proteinExistence type="inferred from homology"/>
<gene>
    <name evidence="8" type="primary">hisC3</name>
    <name evidence="6" type="synonym">hisC</name>
    <name evidence="8" type="ORF">CM240_1823</name>
</gene>
<keyword evidence="9" id="KW-1185">Reference proteome</keyword>